<proteinExistence type="predicted"/>
<dbReference type="SUPFAM" id="SSF55729">
    <property type="entry name" value="Acyl-CoA N-acyltransferases (Nat)"/>
    <property type="match status" value="1"/>
</dbReference>
<keyword evidence="3" id="KW-1185">Reference proteome</keyword>
<organism evidence="2 3">
    <name type="scientific">Microvirga alba</name>
    <dbReference type="NCBI Taxonomy" id="2791025"/>
    <lineage>
        <taxon>Bacteria</taxon>
        <taxon>Pseudomonadati</taxon>
        <taxon>Pseudomonadota</taxon>
        <taxon>Alphaproteobacteria</taxon>
        <taxon>Hyphomicrobiales</taxon>
        <taxon>Methylobacteriaceae</taxon>
        <taxon>Microvirga</taxon>
    </lineage>
</organism>
<dbReference type="Pfam" id="PF13302">
    <property type="entry name" value="Acetyltransf_3"/>
    <property type="match status" value="1"/>
</dbReference>
<evidence type="ECO:0000313" key="3">
    <source>
        <dbReference type="Proteomes" id="UP000599312"/>
    </source>
</evidence>
<dbReference type="EMBL" id="JADQDO010000003">
    <property type="protein sequence ID" value="MBF9233370.1"/>
    <property type="molecule type" value="Genomic_DNA"/>
</dbReference>
<protein>
    <submittedName>
        <fullName evidence="2">GNAT family N-acetyltransferase</fullName>
    </submittedName>
</protein>
<dbReference type="Proteomes" id="UP000599312">
    <property type="component" value="Unassembled WGS sequence"/>
</dbReference>
<gene>
    <name evidence="2" type="ORF">I2H38_08250</name>
</gene>
<dbReference type="AlphaFoldDB" id="A0A931BQD0"/>
<dbReference type="InterPro" id="IPR000182">
    <property type="entry name" value="GNAT_dom"/>
</dbReference>
<evidence type="ECO:0000313" key="2">
    <source>
        <dbReference type="EMBL" id="MBF9233370.1"/>
    </source>
</evidence>
<dbReference type="GO" id="GO:0016747">
    <property type="term" value="F:acyltransferase activity, transferring groups other than amino-acyl groups"/>
    <property type="evidence" value="ECO:0007669"/>
    <property type="project" value="InterPro"/>
</dbReference>
<dbReference type="PANTHER" id="PTHR43610">
    <property type="entry name" value="BLL6696 PROTEIN"/>
    <property type="match status" value="1"/>
</dbReference>
<feature type="domain" description="N-acetyltransferase" evidence="1">
    <location>
        <begin position="17"/>
        <end position="172"/>
    </location>
</feature>
<name>A0A931BQD0_9HYPH</name>
<dbReference type="PANTHER" id="PTHR43610:SF1">
    <property type="entry name" value="N-ACETYLTRANSFERASE DOMAIN-CONTAINING PROTEIN"/>
    <property type="match status" value="1"/>
</dbReference>
<dbReference type="Gene3D" id="3.40.630.30">
    <property type="match status" value="1"/>
</dbReference>
<evidence type="ECO:0000259" key="1">
    <source>
        <dbReference type="PROSITE" id="PS51186"/>
    </source>
</evidence>
<sequence length="190" mass="21494">MIKADFDPQPKLLSGSLELRPLRREDLDGLFAAAGHPQVWADHPAKNRYKRDVFERYFDFLLETGSTVVIIDRQSDKIIGCSRYYVAPDQPDSISIGFTFLNHAYWGGGTNFEIKRLMLDHAFQTFPEVWFHIAPTNIRSQKATAKLGAEHVYDATLNLSGTPAQGMCFRLSKVAWTRTLRDKGTQGATE</sequence>
<reference evidence="2" key="1">
    <citation type="submission" date="2020-11" db="EMBL/GenBank/DDBJ databases">
        <authorList>
            <person name="Kim M.K."/>
        </authorList>
    </citation>
    <scope>NUCLEOTIDE SEQUENCE</scope>
    <source>
        <strain evidence="2">BT350</strain>
    </source>
</reference>
<dbReference type="InterPro" id="IPR016181">
    <property type="entry name" value="Acyl_CoA_acyltransferase"/>
</dbReference>
<dbReference type="PROSITE" id="PS51186">
    <property type="entry name" value="GNAT"/>
    <property type="match status" value="1"/>
</dbReference>
<comment type="caution">
    <text evidence="2">The sequence shown here is derived from an EMBL/GenBank/DDBJ whole genome shotgun (WGS) entry which is preliminary data.</text>
</comment>
<dbReference type="RefSeq" id="WP_196271380.1">
    <property type="nucleotide sequence ID" value="NZ_JADQDO010000003.1"/>
</dbReference>
<accession>A0A931BQD0</accession>